<keyword evidence="2" id="KW-1185">Reference proteome</keyword>
<sequence length="50" mass="5651">GKPFPATGQAEQIWHQNCFSHFYSEIDLSHTLNAYLSKSPCFLLAHSIQS</sequence>
<dbReference type="VEuPathDB" id="VectorBase:AQUA014745"/>
<dbReference type="EnsemblMetazoa" id="AQUA014745-RA">
    <property type="protein sequence ID" value="AQUA014745-PA"/>
    <property type="gene ID" value="AQUA014745"/>
</dbReference>
<evidence type="ECO:0000313" key="2">
    <source>
        <dbReference type="Proteomes" id="UP000076407"/>
    </source>
</evidence>
<accession>A0A182XSD2</accession>
<name>A0A182XSD2_ANOQN</name>
<dbReference type="AlphaFoldDB" id="A0A182XSD2"/>
<evidence type="ECO:0000313" key="1">
    <source>
        <dbReference type="EnsemblMetazoa" id="AQUA014745-PA"/>
    </source>
</evidence>
<proteinExistence type="predicted"/>
<protein>
    <submittedName>
        <fullName evidence="1">Uncharacterized protein</fullName>
    </submittedName>
</protein>
<organism evidence="1 2">
    <name type="scientific">Anopheles quadriannulatus</name>
    <name type="common">Mosquito</name>
    <dbReference type="NCBI Taxonomy" id="34691"/>
    <lineage>
        <taxon>Eukaryota</taxon>
        <taxon>Metazoa</taxon>
        <taxon>Ecdysozoa</taxon>
        <taxon>Arthropoda</taxon>
        <taxon>Hexapoda</taxon>
        <taxon>Insecta</taxon>
        <taxon>Pterygota</taxon>
        <taxon>Neoptera</taxon>
        <taxon>Endopterygota</taxon>
        <taxon>Diptera</taxon>
        <taxon>Nematocera</taxon>
        <taxon>Culicoidea</taxon>
        <taxon>Culicidae</taxon>
        <taxon>Anophelinae</taxon>
        <taxon>Anopheles</taxon>
    </lineage>
</organism>
<reference evidence="1" key="1">
    <citation type="submission" date="2020-05" db="UniProtKB">
        <authorList>
            <consortium name="EnsemblMetazoa"/>
        </authorList>
    </citation>
    <scope>IDENTIFICATION</scope>
    <source>
        <strain evidence="1">SANGQUA</strain>
    </source>
</reference>
<dbReference type="Proteomes" id="UP000076407">
    <property type="component" value="Unassembled WGS sequence"/>
</dbReference>